<organism evidence="1 2">
    <name type="scientific">Rotaria magnacalcarata</name>
    <dbReference type="NCBI Taxonomy" id="392030"/>
    <lineage>
        <taxon>Eukaryota</taxon>
        <taxon>Metazoa</taxon>
        <taxon>Spiralia</taxon>
        <taxon>Gnathifera</taxon>
        <taxon>Rotifera</taxon>
        <taxon>Eurotatoria</taxon>
        <taxon>Bdelloidea</taxon>
        <taxon>Philodinida</taxon>
        <taxon>Philodinidae</taxon>
        <taxon>Rotaria</taxon>
    </lineage>
</organism>
<comment type="caution">
    <text evidence="1">The sequence shown here is derived from an EMBL/GenBank/DDBJ whole genome shotgun (WGS) entry which is preliminary data.</text>
</comment>
<accession>A0A8S3BRJ3</accession>
<gene>
    <name evidence="1" type="ORF">SMN809_LOCUS49601</name>
</gene>
<name>A0A8S3BRJ3_9BILA</name>
<reference evidence="1" key="1">
    <citation type="submission" date="2021-02" db="EMBL/GenBank/DDBJ databases">
        <authorList>
            <person name="Nowell W R."/>
        </authorList>
    </citation>
    <scope>NUCLEOTIDE SEQUENCE</scope>
</reference>
<protein>
    <submittedName>
        <fullName evidence="1">Uncharacterized protein</fullName>
    </submittedName>
</protein>
<dbReference type="AlphaFoldDB" id="A0A8S3BRJ3"/>
<evidence type="ECO:0000313" key="2">
    <source>
        <dbReference type="Proteomes" id="UP000676336"/>
    </source>
</evidence>
<proteinExistence type="predicted"/>
<dbReference type="EMBL" id="CAJOBI010162199">
    <property type="protein sequence ID" value="CAF4855513.1"/>
    <property type="molecule type" value="Genomic_DNA"/>
</dbReference>
<feature type="non-terminal residue" evidence="1">
    <location>
        <position position="77"/>
    </location>
</feature>
<dbReference type="Proteomes" id="UP000676336">
    <property type="component" value="Unassembled WGS sequence"/>
</dbReference>
<sequence length="77" mass="8904">MLEEDLNEQLLASILDSVSPLARIQREIYQSRFNEKRTNVTTTVDDEKWIESIIEGIQLANEKQQKITTNDAKVNIN</sequence>
<evidence type="ECO:0000313" key="1">
    <source>
        <dbReference type="EMBL" id="CAF4855513.1"/>
    </source>
</evidence>